<dbReference type="GO" id="GO:0003677">
    <property type="term" value="F:DNA binding"/>
    <property type="evidence" value="ECO:0007669"/>
    <property type="project" value="UniProtKB-KW"/>
</dbReference>
<dbReference type="Proteomes" id="UP000315226">
    <property type="component" value="Unassembled WGS sequence"/>
</dbReference>
<reference evidence="4 5" key="1">
    <citation type="submission" date="2019-06" db="EMBL/GenBank/DDBJ databases">
        <title>Whole genome shotgun sequence of Streptomyces gardneri NBRC 12865.</title>
        <authorList>
            <person name="Hosoyama A."/>
            <person name="Uohara A."/>
            <person name="Ohji S."/>
            <person name="Ichikawa N."/>
        </authorList>
    </citation>
    <scope>NUCLEOTIDE SEQUENCE [LARGE SCALE GENOMIC DNA]</scope>
    <source>
        <strain evidence="4 5">NBRC 12865</strain>
    </source>
</reference>
<organism evidence="4 5">
    <name type="scientific">Streptomyces gardneri</name>
    <dbReference type="NCBI Taxonomy" id="66892"/>
    <lineage>
        <taxon>Bacteria</taxon>
        <taxon>Bacillati</taxon>
        <taxon>Actinomycetota</taxon>
        <taxon>Actinomycetes</taxon>
        <taxon>Kitasatosporales</taxon>
        <taxon>Streptomycetaceae</taxon>
        <taxon>Streptomyces</taxon>
    </lineage>
</organism>
<dbReference type="EMBL" id="BJMN01000027">
    <property type="protein sequence ID" value="GEB58585.1"/>
    <property type="molecule type" value="Genomic_DNA"/>
</dbReference>
<evidence type="ECO:0000256" key="1">
    <source>
        <dbReference type="ARBA" id="ARBA00023125"/>
    </source>
</evidence>
<sequence>MNPSYVCAYLLRRPSGHEIVTEDQELKDQRVTETFNPTYSRKCACREPEVDPDGNPVLDDEGKQKKRLVGAACPRLKADKKHGTWHLYFELEAGENNTRRRVRRGGFPTKDKAKKKAAELYREAVKGTDVLSDATVGEDLEAWLKRKKSLTRTTTNGYEDHVRLYLQPHLDHIKRRDCKLRHVEAMYDAIEKENAERLIHHARIVELQEARDAALREGRKGKRKVTSATTMHRLNATLRSFLGSVVKRGDYTTNWATMVELPPPKRSKALVWTPERVTDWKRTGLKPSPVMVRTPEQTGEFLDFIADDRPAAMWHGFIFRGRRRGEMCAPPWSDVSLSGSWFRISAQTVEVAYRTYNEAPKQDSVRTVTLDARTKALWIAWSEPQQQERKQWSGERRGSTADGSGPTRTARRFTPTGSAGGSIGSSSCPACPRNAHATPGTCPRRWRSSGRRTSRSFRSGWGTVPARSPRTPTPGSCRSF</sequence>
<gene>
    <name evidence="4" type="ORF">SGA01_41900</name>
</gene>
<evidence type="ECO:0008006" key="6">
    <source>
        <dbReference type="Google" id="ProtNLM"/>
    </source>
</evidence>
<feature type="compositionally biased region" description="Basic residues" evidence="3">
    <location>
        <begin position="444"/>
        <end position="455"/>
    </location>
</feature>
<dbReference type="Gene3D" id="1.10.150.130">
    <property type="match status" value="1"/>
</dbReference>
<comment type="caution">
    <text evidence="4">The sequence shown here is derived from an EMBL/GenBank/DDBJ whole genome shotgun (WGS) entry which is preliminary data.</text>
</comment>
<dbReference type="Gene3D" id="1.10.443.10">
    <property type="entry name" value="Intergrase catalytic core"/>
    <property type="match status" value="1"/>
</dbReference>
<keyword evidence="2" id="KW-0233">DNA recombination</keyword>
<protein>
    <recommendedName>
        <fullName evidence="6">Core-binding (CB) domain-containing protein</fullName>
    </recommendedName>
</protein>
<name>A0A4Y3RLR5_9ACTN</name>
<proteinExistence type="predicted"/>
<feature type="region of interest" description="Disordered" evidence="3">
    <location>
        <begin position="384"/>
        <end position="480"/>
    </location>
</feature>
<evidence type="ECO:0000256" key="2">
    <source>
        <dbReference type="ARBA" id="ARBA00023172"/>
    </source>
</evidence>
<keyword evidence="5" id="KW-1185">Reference proteome</keyword>
<evidence type="ECO:0000313" key="4">
    <source>
        <dbReference type="EMBL" id="GEB58585.1"/>
    </source>
</evidence>
<evidence type="ECO:0000256" key="3">
    <source>
        <dbReference type="SAM" id="MobiDB-lite"/>
    </source>
</evidence>
<dbReference type="SUPFAM" id="SSF56349">
    <property type="entry name" value="DNA breaking-rejoining enzymes"/>
    <property type="match status" value="1"/>
</dbReference>
<accession>A0A4Y3RLR5</accession>
<dbReference type="GO" id="GO:0015074">
    <property type="term" value="P:DNA integration"/>
    <property type="evidence" value="ECO:0007669"/>
    <property type="project" value="InterPro"/>
</dbReference>
<evidence type="ECO:0000313" key="5">
    <source>
        <dbReference type="Proteomes" id="UP000315226"/>
    </source>
</evidence>
<dbReference type="InterPro" id="IPR013762">
    <property type="entry name" value="Integrase-like_cat_sf"/>
</dbReference>
<feature type="compositionally biased region" description="Basic and acidic residues" evidence="3">
    <location>
        <begin position="386"/>
        <end position="399"/>
    </location>
</feature>
<dbReference type="GO" id="GO:0006310">
    <property type="term" value="P:DNA recombination"/>
    <property type="evidence" value="ECO:0007669"/>
    <property type="project" value="UniProtKB-KW"/>
</dbReference>
<dbReference type="InterPro" id="IPR010998">
    <property type="entry name" value="Integrase_recombinase_N"/>
</dbReference>
<dbReference type="AlphaFoldDB" id="A0A4Y3RLR5"/>
<dbReference type="InterPro" id="IPR011010">
    <property type="entry name" value="DNA_brk_join_enz"/>
</dbReference>
<keyword evidence="1" id="KW-0238">DNA-binding</keyword>